<dbReference type="PANTHER" id="PTHR24305:SF166">
    <property type="entry name" value="CYTOCHROME P450 12A4, MITOCHONDRIAL-RELATED"/>
    <property type="match status" value="1"/>
</dbReference>
<sequence length="557" mass="62557">MALKLFMISLEALSSLTKPAYFAIALILYILFRALYQIVLYPHVLSPLHRVPSPPLDSYLLGHFPAIMRSEAGIIQREWVKQHGPTVRAIGPVGIERLIMLKPEAQQKILVSDWMEYPRPAFMRSILGLAAGYGLLTVTGNEHKQMRKVMNPAFSISNLMAQTDLYYDSTEVLIEILNTELSSERDLSQGKVFPIYEWMSKVTLDIICDTAFGYRSNSLRDPHNELTEALLIGGECSGPNISLMVLLVSIPGLPQLMNSEWGYKHRHWLSYWSLFAPAATFIDSVYRIRKISARILKNKIAEAQAVCLKDTVAKKDIMSLLVRARKVEEHGREEDDYKLTDEALVDQVLTFLGAGHETTASGLSWTLWLLANDPATQSKLRAEVSPLLERNPRPDYRSLKDLKLLDCVVMESLRLLPPVPMTFRQAAKSDWVDGYWVPKDSCGQYVEGSLGRRRGGLPPRAVDVVVRVRTGTAGFTFMSFIAGPHACIGRTMSIVEMKAVLATLIAKFEFEPAYEGQIAKPTAAVTMKPADNMPLLIKRVQPDVKCLRQFELCFGRD</sequence>
<reference evidence="11 12" key="1">
    <citation type="submission" date="2019-02" db="EMBL/GenBank/DDBJ databases">
        <title>Genome sequencing of the rare red list fungi Bondarzewia mesenterica.</title>
        <authorList>
            <person name="Buettner E."/>
            <person name="Kellner H."/>
        </authorList>
    </citation>
    <scope>NUCLEOTIDE SEQUENCE [LARGE SCALE GENOMIC DNA]</scope>
    <source>
        <strain evidence="11 12">DSM 108281</strain>
    </source>
</reference>
<dbReference type="GO" id="GO:0004497">
    <property type="term" value="F:monooxygenase activity"/>
    <property type="evidence" value="ECO:0007669"/>
    <property type="project" value="UniProtKB-KW"/>
</dbReference>
<dbReference type="SUPFAM" id="SSF48264">
    <property type="entry name" value="Cytochrome P450"/>
    <property type="match status" value="1"/>
</dbReference>
<comment type="cofactor">
    <cofactor evidence="1 9">
        <name>heme</name>
        <dbReference type="ChEBI" id="CHEBI:30413"/>
    </cofactor>
</comment>
<feature type="transmembrane region" description="Helical" evidence="10">
    <location>
        <begin position="20"/>
        <end position="39"/>
    </location>
</feature>
<evidence type="ECO:0000256" key="2">
    <source>
        <dbReference type="ARBA" id="ARBA00005179"/>
    </source>
</evidence>
<accession>A0A4S4LXB5</accession>
<feature type="binding site" description="axial binding residue" evidence="9">
    <location>
        <position position="487"/>
    </location>
    <ligand>
        <name>heme</name>
        <dbReference type="ChEBI" id="CHEBI:30413"/>
    </ligand>
    <ligandPart>
        <name>Fe</name>
        <dbReference type="ChEBI" id="CHEBI:18248"/>
    </ligandPart>
</feature>
<keyword evidence="4 9" id="KW-0349">Heme</keyword>
<protein>
    <recommendedName>
        <fullName evidence="13">Cytochrome P450</fullName>
    </recommendedName>
</protein>
<evidence type="ECO:0000256" key="3">
    <source>
        <dbReference type="ARBA" id="ARBA00010617"/>
    </source>
</evidence>
<dbReference type="PRINTS" id="PR00385">
    <property type="entry name" value="P450"/>
</dbReference>
<evidence type="ECO:0000256" key="9">
    <source>
        <dbReference type="PIRSR" id="PIRSR602401-1"/>
    </source>
</evidence>
<dbReference type="InterPro" id="IPR036396">
    <property type="entry name" value="Cyt_P450_sf"/>
</dbReference>
<keyword evidence="12" id="KW-1185">Reference proteome</keyword>
<dbReference type="OrthoDB" id="10029320at2759"/>
<keyword evidence="10" id="KW-1133">Transmembrane helix</keyword>
<dbReference type="Gene3D" id="1.10.630.10">
    <property type="entry name" value="Cytochrome P450"/>
    <property type="match status" value="1"/>
</dbReference>
<dbReference type="AlphaFoldDB" id="A0A4S4LXB5"/>
<evidence type="ECO:0008006" key="13">
    <source>
        <dbReference type="Google" id="ProtNLM"/>
    </source>
</evidence>
<evidence type="ECO:0000256" key="6">
    <source>
        <dbReference type="ARBA" id="ARBA00023002"/>
    </source>
</evidence>
<name>A0A4S4LXB5_9AGAM</name>
<evidence type="ECO:0000256" key="8">
    <source>
        <dbReference type="ARBA" id="ARBA00023033"/>
    </source>
</evidence>
<keyword evidence="5 9" id="KW-0479">Metal-binding</keyword>
<keyword evidence="10" id="KW-0472">Membrane</keyword>
<evidence type="ECO:0000256" key="4">
    <source>
        <dbReference type="ARBA" id="ARBA00022617"/>
    </source>
</evidence>
<evidence type="ECO:0000256" key="7">
    <source>
        <dbReference type="ARBA" id="ARBA00023004"/>
    </source>
</evidence>
<dbReference type="InterPro" id="IPR001128">
    <property type="entry name" value="Cyt_P450"/>
</dbReference>
<keyword evidence="6" id="KW-0560">Oxidoreductase</keyword>
<dbReference type="GO" id="GO:0020037">
    <property type="term" value="F:heme binding"/>
    <property type="evidence" value="ECO:0007669"/>
    <property type="project" value="InterPro"/>
</dbReference>
<keyword evidence="8" id="KW-0503">Monooxygenase</keyword>
<dbReference type="GO" id="GO:0016705">
    <property type="term" value="F:oxidoreductase activity, acting on paired donors, with incorporation or reduction of molecular oxygen"/>
    <property type="evidence" value="ECO:0007669"/>
    <property type="project" value="InterPro"/>
</dbReference>
<dbReference type="PRINTS" id="PR00463">
    <property type="entry name" value="EP450I"/>
</dbReference>
<keyword evidence="7 9" id="KW-0408">Iron</keyword>
<evidence type="ECO:0000313" key="11">
    <source>
        <dbReference type="EMBL" id="THH17045.1"/>
    </source>
</evidence>
<dbReference type="InterPro" id="IPR050121">
    <property type="entry name" value="Cytochrome_P450_monoxygenase"/>
</dbReference>
<proteinExistence type="inferred from homology"/>
<keyword evidence="10" id="KW-0812">Transmembrane</keyword>
<evidence type="ECO:0000313" key="12">
    <source>
        <dbReference type="Proteomes" id="UP000310158"/>
    </source>
</evidence>
<comment type="similarity">
    <text evidence="3">Belongs to the cytochrome P450 family.</text>
</comment>
<evidence type="ECO:0000256" key="5">
    <source>
        <dbReference type="ARBA" id="ARBA00022723"/>
    </source>
</evidence>
<evidence type="ECO:0000256" key="10">
    <source>
        <dbReference type="SAM" id="Phobius"/>
    </source>
</evidence>
<dbReference type="EMBL" id="SGPL01000129">
    <property type="protein sequence ID" value="THH17045.1"/>
    <property type="molecule type" value="Genomic_DNA"/>
</dbReference>
<dbReference type="InterPro" id="IPR002401">
    <property type="entry name" value="Cyt_P450_E_grp-I"/>
</dbReference>
<comment type="caution">
    <text evidence="11">The sequence shown here is derived from an EMBL/GenBank/DDBJ whole genome shotgun (WGS) entry which is preliminary data.</text>
</comment>
<evidence type="ECO:0000256" key="1">
    <source>
        <dbReference type="ARBA" id="ARBA00001971"/>
    </source>
</evidence>
<organism evidence="11 12">
    <name type="scientific">Bondarzewia mesenterica</name>
    <dbReference type="NCBI Taxonomy" id="1095465"/>
    <lineage>
        <taxon>Eukaryota</taxon>
        <taxon>Fungi</taxon>
        <taxon>Dikarya</taxon>
        <taxon>Basidiomycota</taxon>
        <taxon>Agaricomycotina</taxon>
        <taxon>Agaricomycetes</taxon>
        <taxon>Russulales</taxon>
        <taxon>Bondarzewiaceae</taxon>
        <taxon>Bondarzewia</taxon>
    </lineage>
</organism>
<comment type="pathway">
    <text evidence="2">Secondary metabolite biosynthesis.</text>
</comment>
<gene>
    <name evidence="11" type="ORF">EW146_g3696</name>
</gene>
<dbReference type="GO" id="GO:0005506">
    <property type="term" value="F:iron ion binding"/>
    <property type="evidence" value="ECO:0007669"/>
    <property type="project" value="InterPro"/>
</dbReference>
<dbReference type="Pfam" id="PF00067">
    <property type="entry name" value="p450"/>
    <property type="match status" value="2"/>
</dbReference>
<dbReference type="Proteomes" id="UP000310158">
    <property type="component" value="Unassembled WGS sequence"/>
</dbReference>
<dbReference type="PANTHER" id="PTHR24305">
    <property type="entry name" value="CYTOCHROME P450"/>
    <property type="match status" value="1"/>
</dbReference>